<proteinExistence type="inferred from homology"/>
<dbReference type="GO" id="GO:0005975">
    <property type="term" value="P:carbohydrate metabolic process"/>
    <property type="evidence" value="ECO:0007669"/>
    <property type="project" value="InterPro"/>
</dbReference>
<gene>
    <name evidence="5" type="ORF">CGC59_06885</name>
</gene>
<evidence type="ECO:0000256" key="3">
    <source>
        <dbReference type="ARBA" id="ARBA00022676"/>
    </source>
</evidence>
<evidence type="ECO:0000256" key="2">
    <source>
        <dbReference type="ARBA" id="ARBA00010413"/>
    </source>
</evidence>
<dbReference type="GO" id="GO:0016020">
    <property type="term" value="C:membrane"/>
    <property type="evidence" value="ECO:0007669"/>
    <property type="project" value="InterPro"/>
</dbReference>
<sequence length="566" mass="66763">MNIAILYIATGRYITFWEEFFKSAEKYFITEATKHYFVFTDSQNPIEGEDTERVKRIYQQKLGWPYDTLMRFEIFLKAENELQQMDYIFFFNANMKFIAPVDKNFLPIEKGLLGVKHPGFYMKKRHSFTYETNPNSLAYMPENEGEYYFMGGLNGGKTNDYLKLIHTLDQRIKKDLENNIIALWHDESHLNRYLFENKDTVLVQPENYGVPEGNKKIVNPKIIIQNKNHYRFGGHQWLRGQTDVKITKQAWLWNQFKTICKNKISLILKKILPNPTNYVLLQAGLGNQLYMLSYAYYLKKQGFSNVKMIAFPHKNNKGDTKDRNKRSLLTELPIELGIELSYFAHKYILSALIRIQKIPLYKSIWSKIVNIQKEPQTEWAIYKIATPKIALWSYHIGYYQAHQYISEEFKQKVRTVIRTLVPNNPSYTITENDVAVHIRRGDFLTYGSEIYSKIEIPYYLKALEILKNNLKIENIYIFSDDFEAIKGDIQKINELYNIVLVEEQSVLEDFALLQQFSNFAIGNSTFAWWAAMLATAKNVIVPKKPWKFEMNNMSPYPKKWTQLENK</sequence>
<dbReference type="NCBIfam" id="NF041524">
    <property type="entry name" value="Gltr_6"/>
    <property type="match status" value="1"/>
</dbReference>
<dbReference type="Proteomes" id="UP000217334">
    <property type="component" value="Chromosome"/>
</dbReference>
<dbReference type="InterPro" id="IPR005076">
    <property type="entry name" value="Glyco_trans_6"/>
</dbReference>
<accession>A0A250F9T7</accession>
<reference evidence="6" key="1">
    <citation type="submission" date="2017-06" db="EMBL/GenBank/DDBJ databases">
        <title>Capnocytophaga spp. assemblies.</title>
        <authorList>
            <person name="Gulvik C.A."/>
        </authorList>
    </citation>
    <scope>NUCLEOTIDE SEQUENCE [LARGE SCALE GENOMIC DNA]</scope>
    <source>
        <strain evidence="6">H4486</strain>
    </source>
</reference>
<dbReference type="RefSeq" id="WP_095902425.1">
    <property type="nucleotide sequence ID" value="NZ_CP022383.1"/>
</dbReference>
<dbReference type="PANTHER" id="PTHR10462">
    <property type="entry name" value="GLYCOSYLTRANSFERASE-RELATED"/>
    <property type="match status" value="1"/>
</dbReference>
<comment type="cofactor">
    <cofactor evidence="1">
        <name>Mn(2+)</name>
        <dbReference type="ChEBI" id="CHEBI:29035"/>
    </cofactor>
</comment>
<organism evidence="5 6">
    <name type="scientific">Capnocytophaga sputigena</name>
    <dbReference type="NCBI Taxonomy" id="1019"/>
    <lineage>
        <taxon>Bacteria</taxon>
        <taxon>Pseudomonadati</taxon>
        <taxon>Bacteroidota</taxon>
        <taxon>Flavobacteriia</taxon>
        <taxon>Flavobacteriales</taxon>
        <taxon>Flavobacteriaceae</taxon>
        <taxon>Capnocytophaga</taxon>
    </lineage>
</organism>
<protein>
    <submittedName>
        <fullName evidence="5">Glycosyl transferase family 6</fullName>
    </submittedName>
</protein>
<dbReference type="CDD" id="cd11301">
    <property type="entry name" value="Fut1_Fut2_like"/>
    <property type="match status" value="1"/>
</dbReference>
<dbReference type="PANTHER" id="PTHR10462:SF53">
    <property type="entry name" value="HISTO-BLOOD GROUP ABO SYSTEM TRANSFERASE 1-LIKE"/>
    <property type="match status" value="1"/>
</dbReference>
<keyword evidence="4 5" id="KW-0808">Transferase</keyword>
<dbReference type="Pfam" id="PF01531">
    <property type="entry name" value="Glyco_transf_11"/>
    <property type="match status" value="1"/>
</dbReference>
<dbReference type="Pfam" id="PF03414">
    <property type="entry name" value="Glyco_transf_6"/>
    <property type="match status" value="1"/>
</dbReference>
<evidence type="ECO:0000313" key="5">
    <source>
        <dbReference type="EMBL" id="ATA80797.1"/>
    </source>
</evidence>
<dbReference type="GO" id="GO:0008107">
    <property type="term" value="F:galactoside 2-alpha-L-fucosyltransferase activity"/>
    <property type="evidence" value="ECO:0007669"/>
    <property type="project" value="InterPro"/>
</dbReference>
<dbReference type="AlphaFoldDB" id="A0A250F9T7"/>
<evidence type="ECO:0000256" key="1">
    <source>
        <dbReference type="ARBA" id="ARBA00001936"/>
    </source>
</evidence>
<dbReference type="Gene3D" id="3.90.550.10">
    <property type="entry name" value="Spore Coat Polysaccharide Biosynthesis Protein SpsA, Chain A"/>
    <property type="match status" value="1"/>
</dbReference>
<keyword evidence="3" id="KW-0328">Glycosyltransferase</keyword>
<dbReference type="SUPFAM" id="SSF53448">
    <property type="entry name" value="Nucleotide-diphospho-sugar transferases"/>
    <property type="match status" value="1"/>
</dbReference>
<comment type="similarity">
    <text evidence="2">Belongs to the glycosyltransferase 6 family.</text>
</comment>
<name>A0A250F9T7_CAPSP</name>
<dbReference type="EMBL" id="CP022383">
    <property type="protein sequence ID" value="ATA80797.1"/>
    <property type="molecule type" value="Genomic_DNA"/>
</dbReference>
<evidence type="ECO:0000313" key="6">
    <source>
        <dbReference type="Proteomes" id="UP000217334"/>
    </source>
</evidence>
<dbReference type="InterPro" id="IPR029044">
    <property type="entry name" value="Nucleotide-diphossugar_trans"/>
</dbReference>
<dbReference type="Gene3D" id="3.40.50.11350">
    <property type="match status" value="1"/>
</dbReference>
<dbReference type="InterPro" id="IPR048174">
    <property type="entry name" value="WbnI-like"/>
</dbReference>
<dbReference type="InterPro" id="IPR002516">
    <property type="entry name" value="Glyco_trans_11"/>
</dbReference>
<evidence type="ECO:0000256" key="4">
    <source>
        <dbReference type="ARBA" id="ARBA00022679"/>
    </source>
</evidence>